<keyword evidence="3" id="KW-0862">Zinc</keyword>
<protein>
    <submittedName>
        <fullName evidence="5">Gluconolactonase</fullName>
    </submittedName>
</protein>
<dbReference type="AlphaFoldDB" id="A0A1V2H8G7"/>
<feature type="binding site" evidence="3">
    <location>
        <position position="131"/>
    </location>
    <ligand>
        <name>substrate</name>
    </ligand>
</feature>
<evidence type="ECO:0000256" key="3">
    <source>
        <dbReference type="PIRSR" id="PIRSR605511-2"/>
    </source>
</evidence>
<keyword evidence="6" id="KW-1185">Reference proteome</keyword>
<feature type="binding site" evidence="3">
    <location>
        <position position="188"/>
    </location>
    <ligand>
        <name>a divalent metal cation</name>
        <dbReference type="ChEBI" id="CHEBI:60240"/>
    </ligand>
</feature>
<dbReference type="InterPro" id="IPR005511">
    <property type="entry name" value="SMP-30"/>
</dbReference>
<proteinExistence type="predicted"/>
<dbReference type="SUPFAM" id="SSF63829">
    <property type="entry name" value="Calcium-dependent phosphotriesterase"/>
    <property type="match status" value="1"/>
</dbReference>
<dbReference type="OrthoDB" id="241638at2"/>
<dbReference type="GO" id="GO:0046872">
    <property type="term" value="F:metal ion binding"/>
    <property type="evidence" value="ECO:0007669"/>
    <property type="project" value="UniProtKB-KW"/>
</dbReference>
<dbReference type="EMBL" id="MLCO01000009">
    <property type="protein sequence ID" value="ONG58908.1"/>
    <property type="molecule type" value="Genomic_DNA"/>
</dbReference>
<keyword evidence="1" id="KW-0378">Hydrolase</keyword>
<dbReference type="PRINTS" id="PR01790">
    <property type="entry name" value="SMP30FAMILY"/>
</dbReference>
<evidence type="ECO:0000256" key="2">
    <source>
        <dbReference type="PIRSR" id="PIRSR605511-1"/>
    </source>
</evidence>
<comment type="caution">
    <text evidence="5">The sequence shown here is derived from an EMBL/GenBank/DDBJ whole genome shotgun (WGS) entry which is preliminary data.</text>
</comment>
<feature type="binding site" evidence="3">
    <location>
        <position position="238"/>
    </location>
    <ligand>
        <name>a divalent metal cation</name>
        <dbReference type="ChEBI" id="CHEBI:60240"/>
    </ligand>
</feature>
<reference evidence="5 6" key="1">
    <citation type="submission" date="2016-10" db="EMBL/GenBank/DDBJ databases">
        <title>Draft Genome sequence of Roseomonas sp. strain M3.</title>
        <authorList>
            <person name="Subhash Y."/>
            <person name="Lee S."/>
        </authorList>
    </citation>
    <scope>NUCLEOTIDE SEQUENCE [LARGE SCALE GENOMIC DNA]</scope>
    <source>
        <strain evidence="5 6">M3</strain>
    </source>
</reference>
<feature type="domain" description="SMP-30/Gluconolactonase/LRE-like region" evidence="4">
    <location>
        <begin position="41"/>
        <end position="299"/>
    </location>
</feature>
<dbReference type="RefSeq" id="WP_076955608.1">
    <property type="nucleotide sequence ID" value="NZ_MLCO01000009.1"/>
</dbReference>
<organism evidence="5 6">
    <name type="scientific">Teichococcus deserti</name>
    <dbReference type="NCBI Taxonomy" id="1817963"/>
    <lineage>
        <taxon>Bacteria</taxon>
        <taxon>Pseudomonadati</taxon>
        <taxon>Pseudomonadota</taxon>
        <taxon>Alphaproteobacteria</taxon>
        <taxon>Acetobacterales</taxon>
        <taxon>Roseomonadaceae</taxon>
        <taxon>Roseomonas</taxon>
    </lineage>
</organism>
<dbReference type="InterPro" id="IPR013658">
    <property type="entry name" value="SGL"/>
</dbReference>
<dbReference type="InterPro" id="IPR051262">
    <property type="entry name" value="SMP-30/CGR1_Lactonase"/>
</dbReference>
<dbReference type="Gene3D" id="2.120.10.30">
    <property type="entry name" value="TolB, C-terminal domain"/>
    <property type="match status" value="1"/>
</dbReference>
<name>A0A1V2H8G7_9PROT</name>
<dbReference type="PANTHER" id="PTHR47572:SF4">
    <property type="entry name" value="LACTONASE DRP35"/>
    <property type="match status" value="1"/>
</dbReference>
<gene>
    <name evidence="5" type="ORF">BKE38_01520</name>
</gene>
<comment type="cofactor">
    <cofactor evidence="3">
        <name>Zn(2+)</name>
        <dbReference type="ChEBI" id="CHEBI:29105"/>
    </cofactor>
    <text evidence="3">Binds 1 divalent metal cation per subunit.</text>
</comment>
<dbReference type="GO" id="GO:0016787">
    <property type="term" value="F:hydrolase activity"/>
    <property type="evidence" value="ECO:0007669"/>
    <property type="project" value="UniProtKB-KW"/>
</dbReference>
<dbReference type="Proteomes" id="UP000188879">
    <property type="component" value="Unassembled WGS sequence"/>
</dbReference>
<accession>A0A1V2H8G7</accession>
<evidence type="ECO:0000256" key="1">
    <source>
        <dbReference type="ARBA" id="ARBA00022801"/>
    </source>
</evidence>
<evidence type="ECO:0000313" key="6">
    <source>
        <dbReference type="Proteomes" id="UP000188879"/>
    </source>
</evidence>
<keyword evidence="3" id="KW-0479">Metal-binding</keyword>
<evidence type="ECO:0000259" key="4">
    <source>
        <dbReference type="Pfam" id="PF08450"/>
    </source>
</evidence>
<dbReference type="PANTHER" id="PTHR47572">
    <property type="entry name" value="LIPOPROTEIN-RELATED"/>
    <property type="match status" value="1"/>
</dbReference>
<sequence>MPAWDPTPRYPDPAVRALHPSFEKYHLPLAAVERLTTGCRWAEGPVWFGDARHLLWSDVPNDRILKWDEESGTVSLYRGGAGHFANGNTRDRQGRLVTCEHGGRRVTRTEHDGSITVLLHRFDGKRLNSPNDVVVKSDGSIWFTDPPFGIVGNYQGFAAEQELPANIYRIDGLTGAAQIVAEGVAGPNGLAFSPDERQLYVIESRARPRNILAFDVTGDGTKLGARRVLIAAGDGTPDGFRVDLDGNLWCGWGMGSAELDGVRIFNAAGEPIGHISLPERCANLCFGGPRRNRLFMAACRSVYALYVNTQGVAGG</sequence>
<dbReference type="InterPro" id="IPR011042">
    <property type="entry name" value="6-blade_b-propeller_TolB-like"/>
</dbReference>
<dbReference type="Pfam" id="PF08450">
    <property type="entry name" value="SGL"/>
    <property type="match status" value="1"/>
</dbReference>
<feature type="binding site" evidence="3">
    <location>
        <position position="43"/>
    </location>
    <ligand>
        <name>a divalent metal cation</name>
        <dbReference type="ChEBI" id="CHEBI:60240"/>
    </ligand>
</feature>
<feature type="active site" description="Proton donor/acceptor" evidence="2">
    <location>
        <position position="238"/>
    </location>
</feature>
<evidence type="ECO:0000313" key="5">
    <source>
        <dbReference type="EMBL" id="ONG58908.1"/>
    </source>
</evidence>